<name>A0ABW2UCV9_9BACT</name>
<sequence>MPPAAPAPEASALIDQAVAEVRRISRNLQPATLQQAGPGPGPARPGAGRAHRKRPRRAPRAGRPLGPAHPPHE</sequence>
<dbReference type="Proteomes" id="UP001596513">
    <property type="component" value="Unassembled WGS sequence"/>
</dbReference>
<evidence type="ECO:0000313" key="2">
    <source>
        <dbReference type="EMBL" id="MFC7669926.1"/>
    </source>
</evidence>
<organism evidence="2 3">
    <name type="scientific">Hymenobacter humi</name>
    <dbReference type="NCBI Taxonomy" id="1411620"/>
    <lineage>
        <taxon>Bacteria</taxon>
        <taxon>Pseudomonadati</taxon>
        <taxon>Bacteroidota</taxon>
        <taxon>Cytophagia</taxon>
        <taxon>Cytophagales</taxon>
        <taxon>Hymenobacteraceae</taxon>
        <taxon>Hymenobacter</taxon>
    </lineage>
</organism>
<feature type="compositionally biased region" description="Polar residues" evidence="1">
    <location>
        <begin position="26"/>
        <end position="35"/>
    </location>
</feature>
<evidence type="ECO:0000256" key="1">
    <source>
        <dbReference type="SAM" id="MobiDB-lite"/>
    </source>
</evidence>
<feature type="region of interest" description="Disordered" evidence="1">
    <location>
        <begin position="25"/>
        <end position="73"/>
    </location>
</feature>
<accession>A0ABW2UCV9</accession>
<gene>
    <name evidence="2" type="ORF">ACFQT0_23060</name>
</gene>
<protein>
    <submittedName>
        <fullName evidence="2">Uncharacterized protein</fullName>
    </submittedName>
</protein>
<feature type="compositionally biased region" description="Basic residues" evidence="1">
    <location>
        <begin position="49"/>
        <end position="60"/>
    </location>
</feature>
<dbReference type="EMBL" id="JBHTEK010000001">
    <property type="protein sequence ID" value="MFC7669926.1"/>
    <property type="molecule type" value="Genomic_DNA"/>
</dbReference>
<comment type="caution">
    <text evidence="2">The sequence shown here is derived from an EMBL/GenBank/DDBJ whole genome shotgun (WGS) entry which is preliminary data.</text>
</comment>
<proteinExistence type="predicted"/>
<dbReference type="RefSeq" id="WP_380205397.1">
    <property type="nucleotide sequence ID" value="NZ_JBHTEK010000001.1"/>
</dbReference>
<reference evidence="3" key="1">
    <citation type="journal article" date="2019" name="Int. J. Syst. Evol. Microbiol.">
        <title>The Global Catalogue of Microorganisms (GCM) 10K type strain sequencing project: providing services to taxonomists for standard genome sequencing and annotation.</title>
        <authorList>
            <consortium name="The Broad Institute Genomics Platform"/>
            <consortium name="The Broad Institute Genome Sequencing Center for Infectious Disease"/>
            <person name="Wu L."/>
            <person name="Ma J."/>
        </authorList>
    </citation>
    <scope>NUCLEOTIDE SEQUENCE [LARGE SCALE GENOMIC DNA]</scope>
    <source>
        <strain evidence="3">JCM 19635</strain>
    </source>
</reference>
<evidence type="ECO:0000313" key="3">
    <source>
        <dbReference type="Proteomes" id="UP001596513"/>
    </source>
</evidence>
<keyword evidence="3" id="KW-1185">Reference proteome</keyword>